<evidence type="ECO:0000313" key="2">
    <source>
        <dbReference type="EnsemblProtists" id="EOD28135"/>
    </source>
</evidence>
<name>A0A0D3JXA0_EMIH1</name>
<proteinExistence type="predicted"/>
<dbReference type="GeneID" id="17273680"/>
<keyword evidence="1" id="KW-0812">Transmembrane</keyword>
<reference evidence="2" key="2">
    <citation type="submission" date="2024-10" db="UniProtKB">
        <authorList>
            <consortium name="EnsemblProtists"/>
        </authorList>
    </citation>
    <scope>IDENTIFICATION</scope>
</reference>
<dbReference type="EnsemblProtists" id="EOD28135">
    <property type="protein sequence ID" value="EOD28135"/>
    <property type="gene ID" value="EMIHUDRAFT_457016"/>
</dbReference>
<dbReference type="OMA" id="VWFINEF"/>
<dbReference type="Proteomes" id="UP000013827">
    <property type="component" value="Unassembled WGS sequence"/>
</dbReference>
<dbReference type="Pfam" id="PF08636">
    <property type="entry name" value="Pkr1"/>
    <property type="match status" value="1"/>
</dbReference>
<evidence type="ECO:0000313" key="3">
    <source>
        <dbReference type="Proteomes" id="UP000013827"/>
    </source>
</evidence>
<evidence type="ECO:0008006" key="4">
    <source>
        <dbReference type="Google" id="ProtNLM"/>
    </source>
</evidence>
<keyword evidence="1" id="KW-1133">Transmembrane helix</keyword>
<dbReference type="GO" id="GO:0070072">
    <property type="term" value="P:vacuolar proton-transporting V-type ATPase complex assembly"/>
    <property type="evidence" value="ECO:0007669"/>
    <property type="project" value="InterPro"/>
</dbReference>
<dbReference type="AlphaFoldDB" id="A0A0D3JXA0"/>
<feature type="transmembrane region" description="Helical" evidence="1">
    <location>
        <begin position="30"/>
        <end position="52"/>
    </location>
</feature>
<dbReference type="InterPro" id="IPR013945">
    <property type="entry name" value="Pkr1"/>
</dbReference>
<evidence type="ECO:0000256" key="1">
    <source>
        <dbReference type="SAM" id="Phobius"/>
    </source>
</evidence>
<keyword evidence="3" id="KW-1185">Reference proteome</keyword>
<dbReference type="PaxDb" id="2903-EOD28135"/>
<sequence>MATAQQSPLKDLGLPSWLDSLLQPGVGNGVFITLKASLVLLICVLLVMCCYIDDPDVAFHLKVFTSMAVILLAIVVWFINEFGAQLRSGGNVGNTKRD</sequence>
<protein>
    <recommendedName>
        <fullName evidence="4">Transmembrane protein</fullName>
    </recommendedName>
</protein>
<feature type="transmembrane region" description="Helical" evidence="1">
    <location>
        <begin position="59"/>
        <end position="79"/>
    </location>
</feature>
<dbReference type="RefSeq" id="XP_005780564.1">
    <property type="nucleotide sequence ID" value="XM_005780507.1"/>
</dbReference>
<keyword evidence="1" id="KW-0472">Membrane</keyword>
<dbReference type="HOGENOM" id="CLU_2337975_0_0_1"/>
<dbReference type="KEGG" id="ehx:EMIHUDRAFT_457016"/>
<accession>A0A0D3JXA0</accession>
<organism evidence="2 3">
    <name type="scientific">Emiliania huxleyi (strain CCMP1516)</name>
    <dbReference type="NCBI Taxonomy" id="280463"/>
    <lineage>
        <taxon>Eukaryota</taxon>
        <taxon>Haptista</taxon>
        <taxon>Haptophyta</taxon>
        <taxon>Prymnesiophyceae</taxon>
        <taxon>Isochrysidales</taxon>
        <taxon>Noelaerhabdaceae</taxon>
        <taxon>Emiliania</taxon>
    </lineage>
</organism>
<reference evidence="3" key="1">
    <citation type="journal article" date="2013" name="Nature">
        <title>Pan genome of the phytoplankton Emiliania underpins its global distribution.</title>
        <authorList>
            <person name="Read B.A."/>
            <person name="Kegel J."/>
            <person name="Klute M.J."/>
            <person name="Kuo A."/>
            <person name="Lefebvre S.C."/>
            <person name="Maumus F."/>
            <person name="Mayer C."/>
            <person name="Miller J."/>
            <person name="Monier A."/>
            <person name="Salamov A."/>
            <person name="Young J."/>
            <person name="Aguilar M."/>
            <person name="Claverie J.M."/>
            <person name="Frickenhaus S."/>
            <person name="Gonzalez K."/>
            <person name="Herman E.K."/>
            <person name="Lin Y.C."/>
            <person name="Napier J."/>
            <person name="Ogata H."/>
            <person name="Sarno A.F."/>
            <person name="Shmutz J."/>
            <person name="Schroeder D."/>
            <person name="de Vargas C."/>
            <person name="Verret F."/>
            <person name="von Dassow P."/>
            <person name="Valentin K."/>
            <person name="Van de Peer Y."/>
            <person name="Wheeler G."/>
            <person name="Dacks J.B."/>
            <person name="Delwiche C.F."/>
            <person name="Dyhrman S.T."/>
            <person name="Glockner G."/>
            <person name="John U."/>
            <person name="Richards T."/>
            <person name="Worden A.Z."/>
            <person name="Zhang X."/>
            <person name="Grigoriev I.V."/>
            <person name="Allen A.E."/>
            <person name="Bidle K."/>
            <person name="Borodovsky M."/>
            <person name="Bowler C."/>
            <person name="Brownlee C."/>
            <person name="Cock J.M."/>
            <person name="Elias M."/>
            <person name="Gladyshev V.N."/>
            <person name="Groth M."/>
            <person name="Guda C."/>
            <person name="Hadaegh A."/>
            <person name="Iglesias-Rodriguez M.D."/>
            <person name="Jenkins J."/>
            <person name="Jones B.M."/>
            <person name="Lawson T."/>
            <person name="Leese F."/>
            <person name="Lindquist E."/>
            <person name="Lobanov A."/>
            <person name="Lomsadze A."/>
            <person name="Malik S.B."/>
            <person name="Marsh M.E."/>
            <person name="Mackinder L."/>
            <person name="Mock T."/>
            <person name="Mueller-Roeber B."/>
            <person name="Pagarete A."/>
            <person name="Parker M."/>
            <person name="Probert I."/>
            <person name="Quesneville H."/>
            <person name="Raines C."/>
            <person name="Rensing S.A."/>
            <person name="Riano-Pachon D.M."/>
            <person name="Richier S."/>
            <person name="Rokitta S."/>
            <person name="Shiraiwa Y."/>
            <person name="Soanes D.M."/>
            <person name="van der Giezen M."/>
            <person name="Wahlund T.M."/>
            <person name="Williams B."/>
            <person name="Wilson W."/>
            <person name="Wolfe G."/>
            <person name="Wurch L.L."/>
        </authorList>
    </citation>
    <scope>NUCLEOTIDE SEQUENCE</scope>
</reference>